<evidence type="ECO:0000256" key="8">
    <source>
        <dbReference type="ARBA" id="ARBA00023136"/>
    </source>
</evidence>
<accession>W3XIE6</accession>
<dbReference type="Proteomes" id="UP000030651">
    <property type="component" value="Unassembled WGS sequence"/>
</dbReference>
<dbReference type="CDD" id="cd03232">
    <property type="entry name" value="ABCG_PDR_domain2"/>
    <property type="match status" value="1"/>
</dbReference>
<dbReference type="PROSITE" id="PS00211">
    <property type="entry name" value="ABC_TRANSPORTER_1"/>
    <property type="match status" value="1"/>
</dbReference>
<comment type="similarity">
    <text evidence="2">Belongs to the ABC transporter superfamily. ABCG family. PDR (TC 3.A.1.205) subfamily.</text>
</comment>
<dbReference type="InterPro" id="IPR043926">
    <property type="entry name" value="ABCG_dom"/>
</dbReference>
<dbReference type="FunFam" id="3.40.50.300:FF:000054">
    <property type="entry name" value="ABC multidrug transporter atrF"/>
    <property type="match status" value="1"/>
</dbReference>
<feature type="transmembrane region" description="Helical" evidence="10">
    <location>
        <begin position="433"/>
        <end position="451"/>
    </location>
</feature>
<protein>
    <recommendedName>
        <fullName evidence="11">ABC transporter domain-containing protein</fullName>
    </recommendedName>
</protein>
<feature type="transmembrane region" description="Helical" evidence="10">
    <location>
        <begin position="573"/>
        <end position="591"/>
    </location>
</feature>
<feature type="transmembrane region" description="Helical" evidence="10">
    <location>
        <begin position="501"/>
        <end position="531"/>
    </location>
</feature>
<evidence type="ECO:0000256" key="4">
    <source>
        <dbReference type="ARBA" id="ARBA00022692"/>
    </source>
</evidence>
<dbReference type="GeneID" id="19268250"/>
<feature type="region of interest" description="Disordered" evidence="9">
    <location>
        <begin position="1"/>
        <end position="23"/>
    </location>
</feature>
<evidence type="ECO:0000256" key="10">
    <source>
        <dbReference type="SAM" id="Phobius"/>
    </source>
</evidence>
<keyword evidence="8 10" id="KW-0472">Membrane</keyword>
<feature type="region of interest" description="Disordered" evidence="9">
    <location>
        <begin position="737"/>
        <end position="773"/>
    </location>
</feature>
<dbReference type="OMA" id="LGMIFCT"/>
<gene>
    <name evidence="12" type="ORF">PFICI_03237</name>
</gene>
<dbReference type="OrthoDB" id="245989at2759"/>
<dbReference type="InterPro" id="IPR003593">
    <property type="entry name" value="AAA+_ATPase"/>
</dbReference>
<dbReference type="Pfam" id="PF01061">
    <property type="entry name" value="ABC2_membrane"/>
    <property type="match status" value="2"/>
</dbReference>
<keyword evidence="5" id="KW-0547">Nucleotide-binding</keyword>
<dbReference type="HOGENOM" id="CLU_000604_35_0_1"/>
<keyword evidence="6" id="KW-0067">ATP-binding</keyword>
<dbReference type="InterPro" id="IPR010929">
    <property type="entry name" value="PDR_CDR_ABC"/>
</dbReference>
<keyword evidence="4 10" id="KW-0812">Transmembrane</keyword>
<evidence type="ECO:0000256" key="5">
    <source>
        <dbReference type="ARBA" id="ARBA00022741"/>
    </source>
</evidence>
<feature type="transmembrane region" description="Helical" evidence="10">
    <location>
        <begin position="1381"/>
        <end position="1401"/>
    </location>
</feature>
<dbReference type="InterPro" id="IPR034003">
    <property type="entry name" value="ABCG_PDR_2"/>
</dbReference>
<evidence type="ECO:0000313" key="13">
    <source>
        <dbReference type="Proteomes" id="UP000030651"/>
    </source>
</evidence>
<dbReference type="eggNOG" id="KOG0065">
    <property type="taxonomic scope" value="Eukaryota"/>
</dbReference>
<feature type="transmembrane region" description="Helical" evidence="10">
    <location>
        <begin position="1228"/>
        <end position="1251"/>
    </location>
</feature>
<feature type="transmembrane region" description="Helical" evidence="10">
    <location>
        <begin position="685"/>
        <end position="705"/>
    </location>
</feature>
<feature type="domain" description="ABC transporter" evidence="11">
    <location>
        <begin position="785"/>
        <end position="1031"/>
    </location>
</feature>
<dbReference type="InParanoid" id="W3XIE6"/>
<dbReference type="InterPro" id="IPR003439">
    <property type="entry name" value="ABC_transporter-like_ATP-bd"/>
</dbReference>
<feature type="transmembrane region" description="Helical" evidence="10">
    <location>
        <begin position="1263"/>
        <end position="1282"/>
    </location>
</feature>
<feature type="transmembrane region" description="Helical" evidence="10">
    <location>
        <begin position="1117"/>
        <end position="1139"/>
    </location>
</feature>
<reference evidence="13" key="1">
    <citation type="journal article" date="2015" name="BMC Genomics">
        <title>Genomic and transcriptomic analysis of the endophytic fungus Pestalotiopsis fici reveals its lifestyle and high potential for synthesis of natural products.</title>
        <authorList>
            <person name="Wang X."/>
            <person name="Zhang X."/>
            <person name="Liu L."/>
            <person name="Xiang M."/>
            <person name="Wang W."/>
            <person name="Sun X."/>
            <person name="Che Y."/>
            <person name="Guo L."/>
            <person name="Liu G."/>
            <person name="Guo L."/>
            <person name="Wang C."/>
            <person name="Yin W.B."/>
            <person name="Stadler M."/>
            <person name="Zhang X."/>
            <person name="Liu X."/>
        </authorList>
    </citation>
    <scope>NUCLEOTIDE SEQUENCE [LARGE SCALE GENOMIC DNA]</scope>
    <source>
        <strain evidence="13">W106-1 / CGMCC3.15140</strain>
    </source>
</reference>
<dbReference type="RefSeq" id="XP_007830009.1">
    <property type="nucleotide sequence ID" value="XM_007831818.1"/>
</dbReference>
<keyword evidence="3" id="KW-0813">Transport</keyword>
<dbReference type="GO" id="GO:0016020">
    <property type="term" value="C:membrane"/>
    <property type="evidence" value="ECO:0007669"/>
    <property type="project" value="UniProtKB-SubCell"/>
</dbReference>
<dbReference type="InterPro" id="IPR017871">
    <property type="entry name" value="ABC_transporter-like_CS"/>
</dbReference>
<feature type="transmembrane region" description="Helical" evidence="10">
    <location>
        <begin position="1190"/>
        <end position="1222"/>
    </location>
</feature>
<feature type="compositionally biased region" description="Basic and acidic residues" evidence="9">
    <location>
        <begin position="335"/>
        <end position="344"/>
    </location>
</feature>
<dbReference type="Pfam" id="PF06422">
    <property type="entry name" value="PDR_CDR"/>
    <property type="match status" value="2"/>
</dbReference>
<feature type="transmembrane region" description="Helical" evidence="10">
    <location>
        <begin position="457"/>
        <end position="480"/>
    </location>
</feature>
<feature type="compositionally biased region" description="Basic and acidic residues" evidence="9">
    <location>
        <begin position="1"/>
        <end position="11"/>
    </location>
</feature>
<evidence type="ECO:0000256" key="9">
    <source>
        <dbReference type="SAM" id="MobiDB-lite"/>
    </source>
</evidence>
<dbReference type="Gene3D" id="3.40.50.300">
    <property type="entry name" value="P-loop containing nucleotide triphosphate hydrolases"/>
    <property type="match status" value="2"/>
</dbReference>
<feature type="compositionally biased region" description="Low complexity" evidence="9">
    <location>
        <begin position="744"/>
        <end position="773"/>
    </location>
</feature>
<dbReference type="EMBL" id="KI912110">
    <property type="protein sequence ID" value="ETS85212.1"/>
    <property type="molecule type" value="Genomic_DNA"/>
</dbReference>
<evidence type="ECO:0000256" key="2">
    <source>
        <dbReference type="ARBA" id="ARBA00006012"/>
    </source>
</evidence>
<dbReference type="SUPFAM" id="SSF52540">
    <property type="entry name" value="P-loop containing nucleoside triphosphate hydrolases"/>
    <property type="match status" value="2"/>
</dbReference>
<evidence type="ECO:0000256" key="7">
    <source>
        <dbReference type="ARBA" id="ARBA00022989"/>
    </source>
</evidence>
<dbReference type="Pfam" id="PF19055">
    <property type="entry name" value="ABC2_membrane_7"/>
    <property type="match status" value="1"/>
</dbReference>
<evidence type="ECO:0000259" key="11">
    <source>
        <dbReference type="PROSITE" id="PS50893"/>
    </source>
</evidence>
<evidence type="ECO:0000256" key="6">
    <source>
        <dbReference type="ARBA" id="ARBA00022840"/>
    </source>
</evidence>
<feature type="domain" description="ABC transporter" evidence="11">
    <location>
        <begin position="70"/>
        <end position="319"/>
    </location>
</feature>
<dbReference type="GO" id="GO:0005524">
    <property type="term" value="F:ATP binding"/>
    <property type="evidence" value="ECO:0007669"/>
    <property type="project" value="UniProtKB-KW"/>
</dbReference>
<dbReference type="KEGG" id="pfy:PFICI_03237"/>
<dbReference type="PROSITE" id="PS50893">
    <property type="entry name" value="ABC_TRANSPORTER_2"/>
    <property type="match status" value="2"/>
</dbReference>
<proteinExistence type="inferred from homology"/>
<dbReference type="PANTHER" id="PTHR19241">
    <property type="entry name" value="ATP-BINDING CASSETTE TRANSPORTER"/>
    <property type="match status" value="1"/>
</dbReference>
<feature type="region of interest" description="Disordered" evidence="9">
    <location>
        <begin position="333"/>
        <end position="353"/>
    </location>
</feature>
<feature type="compositionally biased region" description="Polar residues" evidence="9">
    <location>
        <begin position="12"/>
        <end position="23"/>
    </location>
</feature>
<sequence>MRPTKTSEKNRVNTANQRSQSSPIYRSDGRALGLVFSDLTVSGVLAGASRAPDILALFQTLVVDWPVGLVRRIMAHRGPATSTRRLIRDTCGVVPAGETLLVLGRPGAGCTTLLKTLANERASFTGVDGCVQYGSILAEEMSKQYKTEVVYNNEDDIHFPTLTVKNTLDFALRLRRPSTNTETDGDFADRMTDEILGALGILHTKHTIVGNAHVRGVSGGERKRVSLAEVLSTGPAVVAWDNPLRGLDSSSALAFCRLIKGLSKATGMVNIVAAYQLSETIYRECFDRVLVLHEGRMIYSGRAGDSAKRYFEDYLGFECHPRQTTPDYLTAVTSPDERRVKPDHLPPPPLSPSGLAEAFQRSAHCESLREEITQFRAEASQSASTEAFRKSVADTKHKFTLKQSNEPRSILTQLGVTVRRHYQLLWGDKKTQALVMFLALANALIVGSAFYKPSKTSTGAFMLSGAVFFTFIYFALNALAETSATLHGRTINRKQHSQLGMLHPGIAAVGQIIADLPVVFVQTIMFSVPYYFLLGLPNTASNFWFFELIVFAFYATVLSLFRMLGAWAPNVPVALLMGGVAMPVVLAYSGYAPPFPTQLRWGSWLRRVSPSPYALEAAMGFEFKDILLSCSAAELVPSGVGYENVSVANQGCPISGSTVGEATVTGSTYLWAHFNYLPSNAWQNFGIILVFLFLYLVLVAVGLTVMSKERKGSGGGHIFKRTAVISADIGNEEALGDGADVETQSVKSSSRQSSSQQTQCDPNSSSTSVEQQVQVREKQTQASAFTFSDISYHVSVNSESRQLLSSISGYVRPGQLTALMGVSGAGKTTLLDVLSQRKTDGVVTGDVIYGGRRVADLGPAFVKACGFCMQQDVHDPGTTVREALLFSAFMRRPTKVSREEKESHVGSVMSLLGLESIADALIGTPGQGGLTVEERKRVTIGVELAADPEAMIYLDEPTSGLDSQAAYSLVLFLQRIAASGVPIICTIHQPSAVIFDMFDHVLLLASGGRTVYFGETGENSSIVVDYFARNGITMDSHANAAEFILDTVTTSSGADTWSRIWSASAENHRLKDTISYINSSAEKDVVNTSTGNGPLPGFAQQFLILTHRHWLSMWRDGFYSCGRLVKVIFMGLFFGFTFFKANNTEQGIQNRMLSLLLIQWIVPASSADLQDIWFAKWTLYASRERSGVGYHPLALCAALVAVEVPLAIVIYTVAYLCFWFGVGLPAAGFGYLLFLALGIFGIGFSFAVASLSPNTTIAGYANSLLWCIMATFGGVALPHASMGDFYGPWMFWANPLRYWLGPLISVALHDQPVQCATGEMTIINPPTGQTCAAYLSNFVATAGGYVANPNAVSECGYCPYNVGDEYLATFDFYYDERWRDWGVFTAFCISTLAIAFAASLVRFGKQKKD</sequence>
<dbReference type="GO" id="GO:0016887">
    <property type="term" value="F:ATP hydrolysis activity"/>
    <property type="evidence" value="ECO:0007669"/>
    <property type="project" value="InterPro"/>
</dbReference>
<keyword evidence="13" id="KW-1185">Reference proteome</keyword>
<dbReference type="InterPro" id="IPR013525">
    <property type="entry name" value="ABC2_TM"/>
</dbReference>
<dbReference type="CDD" id="cd03233">
    <property type="entry name" value="ABCG_PDR_domain1"/>
    <property type="match status" value="1"/>
</dbReference>
<organism evidence="12 13">
    <name type="scientific">Pestalotiopsis fici (strain W106-1 / CGMCC3.15140)</name>
    <dbReference type="NCBI Taxonomy" id="1229662"/>
    <lineage>
        <taxon>Eukaryota</taxon>
        <taxon>Fungi</taxon>
        <taxon>Dikarya</taxon>
        <taxon>Ascomycota</taxon>
        <taxon>Pezizomycotina</taxon>
        <taxon>Sordariomycetes</taxon>
        <taxon>Xylariomycetidae</taxon>
        <taxon>Amphisphaeriales</taxon>
        <taxon>Sporocadaceae</taxon>
        <taxon>Pestalotiopsis</taxon>
    </lineage>
</organism>
<evidence type="ECO:0000256" key="1">
    <source>
        <dbReference type="ARBA" id="ARBA00004141"/>
    </source>
</evidence>
<name>W3XIE6_PESFW</name>
<dbReference type="InterPro" id="IPR034001">
    <property type="entry name" value="ABCG_PDR_1"/>
</dbReference>
<dbReference type="Pfam" id="PF00005">
    <property type="entry name" value="ABC_tran"/>
    <property type="match status" value="2"/>
</dbReference>
<keyword evidence="7 10" id="KW-1133">Transmembrane helix</keyword>
<dbReference type="GO" id="GO:0140359">
    <property type="term" value="F:ABC-type transporter activity"/>
    <property type="evidence" value="ECO:0007669"/>
    <property type="project" value="InterPro"/>
</dbReference>
<comment type="subcellular location">
    <subcellularLocation>
        <location evidence="1">Membrane</location>
        <topology evidence="1">Multi-pass membrane protein</topology>
    </subcellularLocation>
</comment>
<dbReference type="SMART" id="SM00382">
    <property type="entry name" value="AAA"/>
    <property type="match status" value="2"/>
</dbReference>
<dbReference type="InterPro" id="IPR027417">
    <property type="entry name" value="P-loop_NTPase"/>
</dbReference>
<feature type="transmembrane region" description="Helical" evidence="10">
    <location>
        <begin position="543"/>
        <end position="561"/>
    </location>
</feature>
<evidence type="ECO:0000256" key="3">
    <source>
        <dbReference type="ARBA" id="ARBA00022448"/>
    </source>
</evidence>
<evidence type="ECO:0000313" key="12">
    <source>
        <dbReference type="EMBL" id="ETS85212.1"/>
    </source>
</evidence>